<evidence type="ECO:0000313" key="4">
    <source>
        <dbReference type="Proteomes" id="UP000001847"/>
    </source>
</evidence>
<dbReference type="HOGENOM" id="CLU_108964_0_0_12"/>
<name>B0SKZ3_LEPBP</name>
<evidence type="ECO:0000256" key="2">
    <source>
        <dbReference type="SAM" id="MobiDB-lite"/>
    </source>
</evidence>
<dbReference type="STRING" id="456481.LEPBI_I2396"/>
<dbReference type="EMBL" id="CP000786">
    <property type="protein sequence ID" value="ABZ98486.1"/>
    <property type="molecule type" value="Genomic_DNA"/>
</dbReference>
<sequence>MKLAMEEKERELKTLRSQLQEATDELNQLKEREGLLESKVHQLLGRLDGLPTTGSSTPKAPLPPTDVSADVAPVAASAAVATPSLTTEDDDEIILLDEDESEFQAEEVLEKTPASASFEKEELIVESEDEVPTVEIDEDDDIIIDDEDEAISVFDADDDDDFLIIEDDPK</sequence>
<feature type="region of interest" description="Disordered" evidence="2">
    <location>
        <begin position="47"/>
        <end position="68"/>
    </location>
</feature>
<accession>B0SKZ3</accession>
<dbReference type="Proteomes" id="UP000001847">
    <property type="component" value="Chromosome I"/>
</dbReference>
<proteinExistence type="predicted"/>
<keyword evidence="1" id="KW-0175">Coiled coil</keyword>
<evidence type="ECO:0000313" key="3">
    <source>
        <dbReference type="EMBL" id="ABZ98486.1"/>
    </source>
</evidence>
<dbReference type="KEGG" id="lbi:LEPBI_I2396"/>
<protein>
    <submittedName>
        <fullName evidence="3">Uncharacterized protein</fullName>
    </submittedName>
</protein>
<reference evidence="3 4" key="1">
    <citation type="journal article" date="2008" name="PLoS ONE">
        <title>Genome sequence of the saprophyte Leptospira biflexa provides insights into the evolution of Leptospira and the pathogenesis of leptospirosis.</title>
        <authorList>
            <person name="Picardeau M."/>
            <person name="Bulach D.M."/>
            <person name="Bouchier C."/>
            <person name="Zuerner R.L."/>
            <person name="Zidane N."/>
            <person name="Wilson P.J."/>
            <person name="Creno S."/>
            <person name="Kuczek E.S."/>
            <person name="Bommezzadri S."/>
            <person name="Davis J.C."/>
            <person name="McGrath A."/>
            <person name="Johnson M.J."/>
            <person name="Boursaux-Eude C."/>
            <person name="Seemann T."/>
            <person name="Rouy Z."/>
            <person name="Coppel R.L."/>
            <person name="Rood J.I."/>
            <person name="Lajus A."/>
            <person name="Davies J.K."/>
            <person name="Medigue C."/>
            <person name="Adler B."/>
        </authorList>
    </citation>
    <scope>NUCLEOTIDE SEQUENCE [LARGE SCALE GENOMIC DNA]</scope>
    <source>
        <strain evidence="4">Patoc 1 / ATCC 23582 / Paris</strain>
    </source>
</reference>
<evidence type="ECO:0000256" key="1">
    <source>
        <dbReference type="SAM" id="Coils"/>
    </source>
</evidence>
<organism evidence="3 4">
    <name type="scientific">Leptospira biflexa serovar Patoc (strain Patoc 1 / ATCC 23582 / Paris)</name>
    <dbReference type="NCBI Taxonomy" id="456481"/>
    <lineage>
        <taxon>Bacteria</taxon>
        <taxon>Pseudomonadati</taxon>
        <taxon>Spirochaetota</taxon>
        <taxon>Spirochaetia</taxon>
        <taxon>Leptospirales</taxon>
        <taxon>Leptospiraceae</taxon>
        <taxon>Leptospira</taxon>
    </lineage>
</organism>
<gene>
    <name evidence="3" type="ordered locus">LEPBI_I2396</name>
</gene>
<keyword evidence="4" id="KW-1185">Reference proteome</keyword>
<feature type="coiled-coil region" evidence="1">
    <location>
        <begin position="5"/>
        <end position="39"/>
    </location>
</feature>
<dbReference type="AlphaFoldDB" id="B0SKZ3"/>